<evidence type="ECO:0000259" key="1">
    <source>
        <dbReference type="Pfam" id="PF06114"/>
    </source>
</evidence>
<dbReference type="RefSeq" id="WP_241222872.1">
    <property type="nucleotide sequence ID" value="NZ_QXGK01000008.1"/>
</dbReference>
<dbReference type="InterPro" id="IPR010359">
    <property type="entry name" value="IrrE_HExxH"/>
</dbReference>
<evidence type="ECO:0000313" key="2">
    <source>
        <dbReference type="EMBL" id="RSX56736.1"/>
    </source>
</evidence>
<dbReference type="Gene3D" id="1.10.10.2910">
    <property type="match status" value="1"/>
</dbReference>
<name>A0A430FUB1_9BIFI</name>
<comment type="caution">
    <text evidence="2">The sequence shown here is derived from an EMBL/GenBank/DDBJ whole genome shotgun (WGS) entry which is preliminary data.</text>
</comment>
<feature type="domain" description="IrrE N-terminal-like" evidence="1">
    <location>
        <begin position="29"/>
        <end position="70"/>
    </location>
</feature>
<gene>
    <name evidence="2" type="ORF">D2E24_1026</name>
</gene>
<keyword evidence="3" id="KW-1185">Reference proteome</keyword>
<dbReference type="EMBL" id="QXGK01000008">
    <property type="protein sequence ID" value="RSX56736.1"/>
    <property type="molecule type" value="Genomic_DNA"/>
</dbReference>
<proteinExistence type="predicted"/>
<reference evidence="2 3" key="1">
    <citation type="submission" date="2018-09" db="EMBL/GenBank/DDBJ databases">
        <title>Characterization of the phylogenetic diversity of five novel species belonging to the genus Bifidobacterium.</title>
        <authorList>
            <person name="Lugli G.A."/>
            <person name="Duranti S."/>
            <person name="Milani C."/>
        </authorList>
    </citation>
    <scope>NUCLEOTIDE SEQUENCE [LARGE SCALE GENOMIC DNA]</scope>
    <source>
        <strain evidence="2 3">2033B</strain>
    </source>
</reference>
<dbReference type="Pfam" id="PF06114">
    <property type="entry name" value="Peptidase_M78"/>
    <property type="match status" value="1"/>
</dbReference>
<protein>
    <recommendedName>
        <fullName evidence="1">IrrE N-terminal-like domain-containing protein</fullName>
    </recommendedName>
</protein>
<accession>A0A430FUB1</accession>
<dbReference type="AlphaFoldDB" id="A0A430FUB1"/>
<evidence type="ECO:0000313" key="3">
    <source>
        <dbReference type="Proteomes" id="UP000287470"/>
    </source>
</evidence>
<dbReference type="Proteomes" id="UP000287470">
    <property type="component" value="Unassembled WGS sequence"/>
</dbReference>
<sequence length="126" mass="14386">MSDDALELLALDWAQDIREQPLPQGMLGCWDDTNGIIYLSSRLSPVQRRCVLAHEISHARHHDLGCHTDAWVERRADMDAAKILVSPIEYATLEQINDDPAWIARESDLLTWVINAYRDLLHDRAA</sequence>
<organism evidence="2 3">
    <name type="scientific">Bifidobacterium samirii</name>
    <dbReference type="NCBI Taxonomy" id="2306974"/>
    <lineage>
        <taxon>Bacteria</taxon>
        <taxon>Bacillati</taxon>
        <taxon>Actinomycetota</taxon>
        <taxon>Actinomycetes</taxon>
        <taxon>Bifidobacteriales</taxon>
        <taxon>Bifidobacteriaceae</taxon>
        <taxon>Bifidobacterium</taxon>
    </lineage>
</organism>